<evidence type="ECO:0000313" key="8">
    <source>
        <dbReference type="EMBL" id="KIY53416.1"/>
    </source>
</evidence>
<dbReference type="PRINTS" id="PR00420">
    <property type="entry name" value="RNGMNOXGNASE"/>
</dbReference>
<organism evidence="8 9">
    <name type="scientific">Fistulina hepatica ATCC 64428</name>
    <dbReference type="NCBI Taxonomy" id="1128425"/>
    <lineage>
        <taxon>Eukaryota</taxon>
        <taxon>Fungi</taxon>
        <taxon>Dikarya</taxon>
        <taxon>Basidiomycota</taxon>
        <taxon>Agaricomycotina</taxon>
        <taxon>Agaricomycetes</taxon>
        <taxon>Agaricomycetidae</taxon>
        <taxon>Agaricales</taxon>
        <taxon>Fistulinaceae</taxon>
        <taxon>Fistulina</taxon>
    </lineage>
</organism>
<keyword evidence="3" id="KW-0274">FAD</keyword>
<dbReference type="InterPro" id="IPR002938">
    <property type="entry name" value="FAD-bd"/>
</dbReference>
<keyword evidence="2" id="KW-0285">Flavoprotein</keyword>
<proteinExistence type="inferred from homology"/>
<reference evidence="8 9" key="1">
    <citation type="journal article" date="2015" name="Fungal Genet. Biol.">
        <title>Evolution of novel wood decay mechanisms in Agaricales revealed by the genome sequences of Fistulina hepatica and Cylindrobasidium torrendii.</title>
        <authorList>
            <person name="Floudas D."/>
            <person name="Held B.W."/>
            <person name="Riley R."/>
            <person name="Nagy L.G."/>
            <person name="Koehler G."/>
            <person name="Ransdell A.S."/>
            <person name="Younus H."/>
            <person name="Chow J."/>
            <person name="Chiniquy J."/>
            <person name="Lipzen A."/>
            <person name="Tritt A."/>
            <person name="Sun H."/>
            <person name="Haridas S."/>
            <person name="LaButti K."/>
            <person name="Ohm R.A."/>
            <person name="Kues U."/>
            <person name="Blanchette R.A."/>
            <person name="Grigoriev I.V."/>
            <person name="Minto R.E."/>
            <person name="Hibbett D.S."/>
        </authorList>
    </citation>
    <scope>NUCLEOTIDE SEQUENCE [LARGE SCALE GENOMIC DNA]</scope>
    <source>
        <strain evidence="8 9">ATCC 64428</strain>
    </source>
</reference>
<feature type="domain" description="FAD-binding" evidence="7">
    <location>
        <begin position="152"/>
        <end position="328"/>
    </location>
</feature>
<accession>A0A0D7AQ25</accession>
<dbReference type="Pfam" id="PF01494">
    <property type="entry name" value="FAD_binding_3"/>
    <property type="match status" value="1"/>
</dbReference>
<gene>
    <name evidence="8" type="ORF">FISHEDRAFT_55157</name>
</gene>
<comment type="similarity">
    <text evidence="1">Belongs to the paxM FAD-dependent monooxygenase family.</text>
</comment>
<evidence type="ECO:0000256" key="6">
    <source>
        <dbReference type="SAM" id="MobiDB-lite"/>
    </source>
</evidence>
<feature type="region of interest" description="Disordered" evidence="6">
    <location>
        <begin position="781"/>
        <end position="802"/>
    </location>
</feature>
<name>A0A0D7AQ25_9AGAR</name>
<evidence type="ECO:0000256" key="3">
    <source>
        <dbReference type="ARBA" id="ARBA00022827"/>
    </source>
</evidence>
<dbReference type="AlphaFoldDB" id="A0A0D7AQ25"/>
<evidence type="ECO:0000256" key="1">
    <source>
        <dbReference type="ARBA" id="ARBA00007992"/>
    </source>
</evidence>
<evidence type="ECO:0000259" key="7">
    <source>
        <dbReference type="Pfam" id="PF01494"/>
    </source>
</evidence>
<dbReference type="SUPFAM" id="SSF51905">
    <property type="entry name" value="FAD/NAD(P)-binding domain"/>
    <property type="match status" value="1"/>
</dbReference>
<keyword evidence="4" id="KW-0560">Oxidoreductase</keyword>
<evidence type="ECO:0000256" key="2">
    <source>
        <dbReference type="ARBA" id="ARBA00022630"/>
    </source>
</evidence>
<keyword evidence="5" id="KW-0503">Monooxygenase</keyword>
<dbReference type="GO" id="GO:0004497">
    <property type="term" value="F:monooxygenase activity"/>
    <property type="evidence" value="ECO:0007669"/>
    <property type="project" value="UniProtKB-KW"/>
</dbReference>
<dbReference type="EMBL" id="KN881617">
    <property type="protein sequence ID" value="KIY53416.1"/>
    <property type="molecule type" value="Genomic_DNA"/>
</dbReference>
<feature type="compositionally biased region" description="Basic and acidic residues" evidence="6">
    <location>
        <begin position="9"/>
        <end position="22"/>
    </location>
</feature>
<keyword evidence="9" id="KW-1185">Reference proteome</keyword>
<sequence>MTTGGSFRDLFRGHTESPEMEKVDASDSQLSVLFNGAGMFPTTTQPQSVYCRSCTHTTWWLAPYFSESSNFQMSMRNAHADNYCTGDSWECRFTRTVSSKYTPVACAARRGRKQRRLDKRNSMSVDNNATGRPESKIMVQRKDNMGPSRVQLDIVVVGAGLAGLAAAYCLRASGHQVEVFEKMTYSEFTQPSGVMRVSPNVCNILRRFKLEEQLAMCGTPLNAATFFDHPTGEKVAYTPYYDELIEDAGGQDRCIRHMDLLEVLYTQAVKAGVKIHFGVAVTAVEPPEGPVHRPRVLLSSKGSQALIADLVVVADGPRSRLRQVVDTDPEELNPAETVGPKEVYTACYSDPQMPPGEPDFSVMMDEGCYATCESSLDNFRHSSSHTHSVHCCKQAQYICVVAVVLMSIYAKRKNEYLGFAIFCPENEELSELDGTVWDRVPSSFVLDPSFQPDTRFARQARLKPQSSAWMRARWVPQGQAGSWIDESGTIVLIGEAATPIVPCSSYSSSDSMEAAEVLGTLFSHITSKDQIWTFLDAYESLRKPRARRLRELETQNQQLVTMRSGQGREQRNEGMRLTLVEYGQAEAIPQKQSGADDEELRRQLSDLIEVWSYDARDVAEEWWNSWGKLHAASEHRRSHSSSKSPPSSTIFGVKNIEVVTTRSIVPTVAPIYFRSSSERVYTHQVTSSSTSVLITSSRAVWDYEAANERRHGLETGLMDFRLSLRSTCVLAQYLACVGRCYELQAHNAALKSTCKFTGTETITVYSKWKVQCERLHDKRARSGSLQADDRANATIPTGGSSP</sequence>
<dbReference type="PANTHER" id="PTHR13789">
    <property type="entry name" value="MONOOXYGENASE"/>
    <property type="match status" value="1"/>
</dbReference>
<dbReference type="InterPro" id="IPR050493">
    <property type="entry name" value="FAD-dep_Monooxygenase_BioMet"/>
</dbReference>
<dbReference type="Gene3D" id="3.50.50.60">
    <property type="entry name" value="FAD/NAD(P)-binding domain"/>
    <property type="match status" value="1"/>
</dbReference>
<feature type="region of interest" description="Disordered" evidence="6">
    <location>
        <begin position="1"/>
        <end position="22"/>
    </location>
</feature>
<protein>
    <submittedName>
        <fullName evidence="8">FAD/NAD(P)-binding domain-containing protein</fullName>
    </submittedName>
</protein>
<dbReference type="GO" id="GO:0071949">
    <property type="term" value="F:FAD binding"/>
    <property type="evidence" value="ECO:0007669"/>
    <property type="project" value="InterPro"/>
</dbReference>
<dbReference type="OrthoDB" id="1878542at2759"/>
<dbReference type="PANTHER" id="PTHR13789:SF309">
    <property type="entry name" value="PUTATIVE (AFU_ORTHOLOGUE AFUA_6G14510)-RELATED"/>
    <property type="match status" value="1"/>
</dbReference>
<evidence type="ECO:0000256" key="5">
    <source>
        <dbReference type="ARBA" id="ARBA00023033"/>
    </source>
</evidence>
<evidence type="ECO:0000256" key="4">
    <source>
        <dbReference type="ARBA" id="ARBA00023002"/>
    </source>
</evidence>
<evidence type="ECO:0000313" key="9">
    <source>
        <dbReference type="Proteomes" id="UP000054144"/>
    </source>
</evidence>
<dbReference type="InterPro" id="IPR036188">
    <property type="entry name" value="FAD/NAD-bd_sf"/>
</dbReference>
<dbReference type="Proteomes" id="UP000054144">
    <property type="component" value="Unassembled WGS sequence"/>
</dbReference>